<accession>A0AAN5CWK0</accession>
<proteinExistence type="predicted"/>
<evidence type="ECO:0000313" key="1">
    <source>
        <dbReference type="EMBL" id="GMR51800.1"/>
    </source>
</evidence>
<organism evidence="1 2">
    <name type="scientific">Pristionchus mayeri</name>
    <dbReference type="NCBI Taxonomy" id="1317129"/>
    <lineage>
        <taxon>Eukaryota</taxon>
        <taxon>Metazoa</taxon>
        <taxon>Ecdysozoa</taxon>
        <taxon>Nematoda</taxon>
        <taxon>Chromadorea</taxon>
        <taxon>Rhabditida</taxon>
        <taxon>Rhabditina</taxon>
        <taxon>Diplogasteromorpha</taxon>
        <taxon>Diplogasteroidea</taxon>
        <taxon>Neodiplogasteridae</taxon>
        <taxon>Pristionchus</taxon>
    </lineage>
</organism>
<reference evidence="2" key="1">
    <citation type="submission" date="2022-10" db="EMBL/GenBank/DDBJ databases">
        <title>Genome assembly of Pristionchus species.</title>
        <authorList>
            <person name="Yoshida K."/>
            <person name="Sommer R.J."/>
        </authorList>
    </citation>
    <scope>NUCLEOTIDE SEQUENCE [LARGE SCALE GENOMIC DNA]</scope>
    <source>
        <strain evidence="2">RS5460</strain>
    </source>
</reference>
<comment type="caution">
    <text evidence="1">The sequence shown here is derived from an EMBL/GenBank/DDBJ whole genome shotgun (WGS) entry which is preliminary data.</text>
</comment>
<name>A0AAN5CWK0_9BILA</name>
<dbReference type="EMBL" id="BTRK01000005">
    <property type="protein sequence ID" value="GMR51800.1"/>
    <property type="molecule type" value="Genomic_DNA"/>
</dbReference>
<dbReference type="AlphaFoldDB" id="A0AAN5CWK0"/>
<sequence length="117" mass="12857">GNRPRIKGVELGKIGGRMNLSMVLYPSNLHLYDISTVDSGRFTRWGDSLNPRLDVTLCGPEDPVLNLVSNLLSSFIKSASIYESLASIEFALCANILCNSTFGILEVRTNMLNDTYA</sequence>
<feature type="non-terminal residue" evidence="1">
    <location>
        <position position="1"/>
    </location>
</feature>
<keyword evidence="2" id="KW-1185">Reference proteome</keyword>
<dbReference type="Proteomes" id="UP001328107">
    <property type="component" value="Unassembled WGS sequence"/>
</dbReference>
<evidence type="ECO:0000313" key="2">
    <source>
        <dbReference type="Proteomes" id="UP001328107"/>
    </source>
</evidence>
<protein>
    <submittedName>
        <fullName evidence="1">Uncharacterized protein</fullName>
    </submittedName>
</protein>
<gene>
    <name evidence="1" type="ORF">PMAYCL1PPCAC_21995</name>
</gene>